<evidence type="ECO:0000256" key="5">
    <source>
        <dbReference type="RuleBase" id="RU362057"/>
    </source>
</evidence>
<dbReference type="FunFam" id="3.40.50.2000:FF:000027">
    <property type="entry name" value="Glycosyltransferase"/>
    <property type="match status" value="1"/>
</dbReference>
<dbReference type="GO" id="GO:0080044">
    <property type="term" value="F:quercetin 7-O-glucosyltransferase activity"/>
    <property type="evidence" value="ECO:0007669"/>
    <property type="project" value="TreeGrafter"/>
</dbReference>
<dbReference type="EMBL" id="NMUH01000140">
    <property type="protein sequence ID" value="MQL72706.1"/>
    <property type="molecule type" value="Genomic_DNA"/>
</dbReference>
<keyword evidence="3 4" id="KW-0808">Transferase</keyword>
<accession>A0A843TRA1</accession>
<comment type="similarity">
    <text evidence="1 4">Belongs to the UDP-glycosyltransferase family.</text>
</comment>
<comment type="caution">
    <text evidence="6">The sequence shown here is derived from an EMBL/GenBank/DDBJ whole genome shotgun (WGS) entry which is preliminary data.</text>
</comment>
<reference evidence="6" key="1">
    <citation type="submission" date="2017-07" db="EMBL/GenBank/DDBJ databases">
        <title>Taro Niue Genome Assembly and Annotation.</title>
        <authorList>
            <person name="Atibalentja N."/>
            <person name="Keating K."/>
            <person name="Fields C.J."/>
        </authorList>
    </citation>
    <scope>NUCLEOTIDE SEQUENCE</scope>
    <source>
        <strain evidence="6">Niue_2</strain>
        <tissue evidence="6">Leaf</tissue>
    </source>
</reference>
<dbReference type="SUPFAM" id="SSF53756">
    <property type="entry name" value="UDP-Glycosyltransferase/glycogen phosphorylase"/>
    <property type="match status" value="1"/>
</dbReference>
<dbReference type="Proteomes" id="UP000652761">
    <property type="component" value="Unassembled WGS sequence"/>
</dbReference>
<protein>
    <recommendedName>
        <fullName evidence="5">Glycosyltransferase</fullName>
        <ecNumber evidence="5">2.4.1.-</ecNumber>
    </recommendedName>
</protein>
<evidence type="ECO:0000313" key="7">
    <source>
        <dbReference type="Proteomes" id="UP000652761"/>
    </source>
</evidence>
<dbReference type="Pfam" id="PF00201">
    <property type="entry name" value="UDPGT"/>
    <property type="match status" value="1"/>
</dbReference>
<dbReference type="InterPro" id="IPR002213">
    <property type="entry name" value="UDP_glucos_trans"/>
</dbReference>
<evidence type="ECO:0000313" key="6">
    <source>
        <dbReference type="EMBL" id="MQL72706.1"/>
    </source>
</evidence>
<dbReference type="FunFam" id="3.40.50.2000:FF:000065">
    <property type="entry name" value="Glycosyltransferase"/>
    <property type="match status" value="1"/>
</dbReference>
<evidence type="ECO:0000256" key="1">
    <source>
        <dbReference type="ARBA" id="ARBA00009995"/>
    </source>
</evidence>
<organism evidence="6 7">
    <name type="scientific">Colocasia esculenta</name>
    <name type="common">Wild taro</name>
    <name type="synonym">Arum esculentum</name>
    <dbReference type="NCBI Taxonomy" id="4460"/>
    <lineage>
        <taxon>Eukaryota</taxon>
        <taxon>Viridiplantae</taxon>
        <taxon>Streptophyta</taxon>
        <taxon>Embryophyta</taxon>
        <taxon>Tracheophyta</taxon>
        <taxon>Spermatophyta</taxon>
        <taxon>Magnoliopsida</taxon>
        <taxon>Liliopsida</taxon>
        <taxon>Araceae</taxon>
        <taxon>Aroideae</taxon>
        <taxon>Colocasieae</taxon>
        <taxon>Colocasia</taxon>
    </lineage>
</organism>
<dbReference type="Gene3D" id="3.40.50.2000">
    <property type="entry name" value="Glycogen Phosphorylase B"/>
    <property type="match status" value="2"/>
</dbReference>
<dbReference type="GO" id="GO:0080043">
    <property type="term" value="F:quercetin 3-O-glucosyltransferase activity"/>
    <property type="evidence" value="ECO:0007669"/>
    <property type="project" value="TreeGrafter"/>
</dbReference>
<dbReference type="CDD" id="cd03784">
    <property type="entry name" value="GT1_Gtf-like"/>
    <property type="match status" value="1"/>
</dbReference>
<dbReference type="PROSITE" id="PS00375">
    <property type="entry name" value="UDPGT"/>
    <property type="match status" value="1"/>
</dbReference>
<dbReference type="EC" id="2.4.1.-" evidence="5"/>
<name>A0A843TRA1_COLES</name>
<evidence type="ECO:0000256" key="3">
    <source>
        <dbReference type="ARBA" id="ARBA00022679"/>
    </source>
</evidence>
<dbReference type="PANTHER" id="PTHR11926">
    <property type="entry name" value="GLUCOSYL/GLUCURONOSYL TRANSFERASES"/>
    <property type="match status" value="1"/>
</dbReference>
<dbReference type="OrthoDB" id="5835829at2759"/>
<keyword evidence="2 4" id="KW-0328">Glycosyltransferase</keyword>
<feature type="non-terminal residue" evidence="6">
    <location>
        <position position="481"/>
    </location>
</feature>
<gene>
    <name evidence="6" type="ORF">Taro_005028</name>
</gene>
<evidence type="ECO:0000256" key="4">
    <source>
        <dbReference type="RuleBase" id="RU003718"/>
    </source>
</evidence>
<proteinExistence type="inferred from homology"/>
<dbReference type="PANTHER" id="PTHR11926:SF774">
    <property type="entry name" value="UDP-GLYCOSYLTRANSFERASE 85A1-RELATED"/>
    <property type="match status" value="1"/>
</dbReference>
<keyword evidence="7" id="KW-1185">Reference proteome</keyword>
<dbReference type="AlphaFoldDB" id="A0A843TRA1"/>
<dbReference type="InterPro" id="IPR035595">
    <property type="entry name" value="UDP_glycos_trans_CS"/>
</dbReference>
<evidence type="ECO:0000256" key="2">
    <source>
        <dbReference type="ARBA" id="ARBA00022676"/>
    </source>
</evidence>
<sequence length="481" mass="53050">MDFTGLGAAEKAHAVLVPFVTQGHITPMLQLGKLLHSKGLHITYVLTERNRDRLVRSCGPDAVKGLPDFRFEAIPDALPPSYDDADEDVVVHALCKEKMSTCLPPFRKLVANIQDSGAPPVTCIIVDGGMSVLVDVAEELAVPGVFFWTTSACGFMGYLHYKELLCRGLLPVKDESDLSNGYLDTEIDWIPGMNHLRLKDIPTFIRSKSIPDDVMVKLVLYNMQCAARASAIVLNTFHELESSVLEAMAAMVPTVYTIGPLLLRSRQLPATTAFMGSSLRKEDAGCLRWLEGRAPASVVYVNFGTSTTMTREQLVEFAWGLAQSNHDFLWVVREGLVKGEFPVLPEEFLAQTKGKGLLANWCQQETVLAHPTVGAFLTHSGWNSTLESISSGVPMICWPFFAEQQTNCRYSCTDWGIGVEIDHDVRRDGVKDRINEVMEGTKKGAEMRKRALEWKASAARATSVGGSSCIKLERLLKDLSI</sequence>